<dbReference type="PROSITE" id="PS51257">
    <property type="entry name" value="PROKAR_LIPOPROTEIN"/>
    <property type="match status" value="1"/>
</dbReference>
<accession>A0A8J7S7L5</accession>
<reference evidence="1" key="1">
    <citation type="submission" date="2021-02" db="EMBL/GenBank/DDBJ databases">
        <title>Natronogracilivirga saccharolytica gen. nov. sp. nov. a new anaerobic, haloalkiliphilic carbohydrate-fermenting bacterium from soda lake and proposing of Cyclonatronumiaceae fam. nov. in the phylum Balneolaeota.</title>
        <authorList>
            <person name="Zhilina T.N."/>
            <person name="Sorokin D.Y."/>
            <person name="Zavarzina D.G."/>
            <person name="Toshchakov S.V."/>
            <person name="Kublanov I.V."/>
        </authorList>
    </citation>
    <scope>NUCLEOTIDE SEQUENCE</scope>
    <source>
        <strain evidence="1">Z-1702</strain>
    </source>
</reference>
<proteinExistence type="predicted"/>
<organism evidence="1 2">
    <name type="scientific">Natronogracilivirga saccharolytica</name>
    <dbReference type="NCBI Taxonomy" id="2812953"/>
    <lineage>
        <taxon>Bacteria</taxon>
        <taxon>Pseudomonadati</taxon>
        <taxon>Balneolota</taxon>
        <taxon>Balneolia</taxon>
        <taxon>Balneolales</taxon>
        <taxon>Cyclonatronaceae</taxon>
        <taxon>Natronogracilivirga</taxon>
    </lineage>
</organism>
<dbReference type="AlphaFoldDB" id="A0A8J7S7L5"/>
<name>A0A8J7S7L5_9BACT</name>
<evidence type="ECO:0000313" key="2">
    <source>
        <dbReference type="Proteomes" id="UP000673975"/>
    </source>
</evidence>
<comment type="caution">
    <text evidence="1">The sequence shown here is derived from an EMBL/GenBank/DDBJ whole genome shotgun (WGS) entry which is preliminary data.</text>
</comment>
<gene>
    <name evidence="1" type="ORF">NATSA_02980</name>
</gene>
<keyword evidence="2" id="KW-1185">Reference proteome</keyword>
<protein>
    <recommendedName>
        <fullName evidence="3">SnoaL-like domain-containing protein</fullName>
    </recommendedName>
</protein>
<dbReference type="EMBL" id="JAFIDN010000002">
    <property type="protein sequence ID" value="MBP3191621.1"/>
    <property type="molecule type" value="Genomic_DNA"/>
</dbReference>
<dbReference type="RefSeq" id="WP_210510285.1">
    <property type="nucleotide sequence ID" value="NZ_JAFIDN010000002.1"/>
</dbReference>
<sequence>MILRNVIGLVFIASMMSSCSIFDTREPDEPGSTTVPVFIQPDRPQDVVQNLENAIRAMNLDNYRRSLSQELFQYEPSSEAQSSNPDLWHGWGFSEEETYFNNMRSEAEGLSGHDIELQNRSQVRVDSDIEEFQADYTLTVEHNRQGLPTEARGTMRLQISREEDGIWEIISWEDASDGSDFTWSDFRAAFF</sequence>
<evidence type="ECO:0008006" key="3">
    <source>
        <dbReference type="Google" id="ProtNLM"/>
    </source>
</evidence>
<evidence type="ECO:0000313" key="1">
    <source>
        <dbReference type="EMBL" id="MBP3191621.1"/>
    </source>
</evidence>
<dbReference type="Proteomes" id="UP000673975">
    <property type="component" value="Unassembled WGS sequence"/>
</dbReference>